<organism evidence="1 2">
    <name type="scientific">Gigaspora margarita</name>
    <dbReference type="NCBI Taxonomy" id="4874"/>
    <lineage>
        <taxon>Eukaryota</taxon>
        <taxon>Fungi</taxon>
        <taxon>Fungi incertae sedis</taxon>
        <taxon>Mucoromycota</taxon>
        <taxon>Glomeromycotina</taxon>
        <taxon>Glomeromycetes</taxon>
        <taxon>Diversisporales</taxon>
        <taxon>Gigasporaceae</taxon>
        <taxon>Gigaspora</taxon>
    </lineage>
</organism>
<proteinExistence type="predicted"/>
<keyword evidence="2" id="KW-1185">Reference proteome</keyword>
<dbReference type="Proteomes" id="UP000789901">
    <property type="component" value="Unassembled WGS sequence"/>
</dbReference>
<evidence type="ECO:0000313" key="2">
    <source>
        <dbReference type="Proteomes" id="UP000789901"/>
    </source>
</evidence>
<dbReference type="EMBL" id="CAJVQB010168244">
    <property type="protein sequence ID" value="CAG8857203.1"/>
    <property type="molecule type" value="Genomic_DNA"/>
</dbReference>
<sequence length="48" mass="5501">VLEYISFARNNPIKCYKLGIGARKDEEKVYKLENEALNDSTILRGKIS</sequence>
<feature type="non-terminal residue" evidence="1">
    <location>
        <position position="1"/>
    </location>
</feature>
<name>A0ABN7XS69_GIGMA</name>
<comment type="caution">
    <text evidence="1">The sequence shown here is derived from an EMBL/GenBank/DDBJ whole genome shotgun (WGS) entry which is preliminary data.</text>
</comment>
<protein>
    <submittedName>
        <fullName evidence="1">44856_t:CDS:1</fullName>
    </submittedName>
</protein>
<gene>
    <name evidence="1" type="ORF">GMARGA_LOCUS46024</name>
</gene>
<reference evidence="1 2" key="1">
    <citation type="submission" date="2021-06" db="EMBL/GenBank/DDBJ databases">
        <authorList>
            <person name="Kallberg Y."/>
            <person name="Tangrot J."/>
            <person name="Rosling A."/>
        </authorList>
    </citation>
    <scope>NUCLEOTIDE SEQUENCE [LARGE SCALE GENOMIC DNA]</scope>
    <source>
        <strain evidence="1 2">120-4 pot B 10/14</strain>
    </source>
</reference>
<accession>A0ABN7XS69</accession>
<evidence type="ECO:0000313" key="1">
    <source>
        <dbReference type="EMBL" id="CAG8857203.1"/>
    </source>
</evidence>